<comment type="caution">
    <text evidence="8">The sequence shown here is derived from an EMBL/GenBank/DDBJ whole genome shotgun (WGS) entry which is preliminary data.</text>
</comment>
<dbReference type="GO" id="GO:0005886">
    <property type="term" value="C:plasma membrane"/>
    <property type="evidence" value="ECO:0007669"/>
    <property type="project" value="UniProtKB-SubCell"/>
</dbReference>
<evidence type="ECO:0000313" key="9">
    <source>
        <dbReference type="Proteomes" id="UP000752647"/>
    </source>
</evidence>
<feature type="transmembrane region" description="Helical" evidence="6">
    <location>
        <begin position="174"/>
        <end position="193"/>
    </location>
</feature>
<evidence type="ECO:0000256" key="1">
    <source>
        <dbReference type="ARBA" id="ARBA00004651"/>
    </source>
</evidence>
<dbReference type="PROSITE" id="PS50156">
    <property type="entry name" value="SSD"/>
    <property type="match status" value="1"/>
</dbReference>
<dbReference type="Gene3D" id="1.20.1640.10">
    <property type="entry name" value="Multidrug efflux transporter AcrB transmembrane domain"/>
    <property type="match status" value="2"/>
</dbReference>
<comment type="subcellular location">
    <subcellularLocation>
        <location evidence="1">Cell membrane</location>
        <topology evidence="1">Multi-pass membrane protein</topology>
    </subcellularLocation>
</comment>
<evidence type="ECO:0000256" key="4">
    <source>
        <dbReference type="ARBA" id="ARBA00022989"/>
    </source>
</evidence>
<keyword evidence="2" id="KW-1003">Cell membrane</keyword>
<protein>
    <submittedName>
        <fullName evidence="8">MMPL family transporter</fullName>
    </submittedName>
</protein>
<feature type="transmembrane region" description="Helical" evidence="6">
    <location>
        <begin position="568"/>
        <end position="589"/>
    </location>
</feature>
<feature type="transmembrane region" description="Helical" evidence="6">
    <location>
        <begin position="300"/>
        <end position="326"/>
    </location>
</feature>
<name>A0A9Q3SW88_9LACO</name>
<feature type="transmembrane region" description="Helical" evidence="6">
    <location>
        <begin position="20"/>
        <end position="41"/>
    </location>
</feature>
<dbReference type="EMBL" id="JAHBFI010000018">
    <property type="protein sequence ID" value="MBZ5962921.1"/>
    <property type="molecule type" value="Genomic_DNA"/>
</dbReference>
<dbReference type="InterPro" id="IPR050545">
    <property type="entry name" value="Mycobact_MmpL"/>
</dbReference>
<feature type="transmembrane region" description="Helical" evidence="6">
    <location>
        <begin position="272"/>
        <end position="294"/>
    </location>
</feature>
<dbReference type="InterPro" id="IPR004869">
    <property type="entry name" value="MMPL_dom"/>
</dbReference>
<feature type="domain" description="SSD" evidence="7">
    <location>
        <begin position="174"/>
        <end position="328"/>
    </location>
</feature>
<dbReference type="RefSeq" id="WP_224144262.1">
    <property type="nucleotide sequence ID" value="NZ_CBCPIF010000001.1"/>
</dbReference>
<evidence type="ECO:0000256" key="2">
    <source>
        <dbReference type="ARBA" id="ARBA00022475"/>
    </source>
</evidence>
<gene>
    <name evidence="8" type="ORF">KIJ12_07180</name>
</gene>
<organism evidence="8 9">
    <name type="scientific">Leuconostoc gasicomitatum</name>
    <dbReference type="NCBI Taxonomy" id="115778"/>
    <lineage>
        <taxon>Bacteria</taxon>
        <taxon>Bacillati</taxon>
        <taxon>Bacillota</taxon>
        <taxon>Bacilli</taxon>
        <taxon>Lactobacillales</taxon>
        <taxon>Lactobacillaceae</taxon>
        <taxon>Leuconostoc</taxon>
        <taxon>Leuconostoc gelidum group</taxon>
    </lineage>
</organism>
<sequence>MSKFFKWYTHKVKKFPKRILGLGVLVVIITAILGLGFGGSLSSEGMTIGNTPAQKAADIVSKNFKNTSSGAQVQVVLKAKDSLKTSENQKRISNLQNTLQKQRNIKTVITPDQLFNYANKDKVAYLTVTYTNKTVTDAETANLVKVIKDYRNSTFEIELSGISSKVEVSETPEIVGISIAFIILVITFGSFLIAGLPILSAILGLLTGLSGIFVVTKFTDVASYDLSLAAMVALAVGIDYALFIVARYRDEREKTNSDNAIYVALTKTGPSVIFAASTIIVALLGMSALGIGFLGVMGAVSALCVLLVVIVSFLIVPSTLVLFPNLGIHRRITFSKKIKPSKGFAKLLNAHSKLVMIVSVAFLILVALPASHIQLGLPNDGSKPLNTTERKAFDIKDNAYGAGNDAMLVAVIKNNGTNKTREFEKAIKLLSNIKTVSPAISSANGKYTMYTIIPKTEANGHKTQVLVNNVRHLQTKIDLPVYVTGQTAANIDISNKLMSALPKFLIIIVTFAFFLLMIAFRSILIPLVAVIGFVLSLLATLGVVVLTIQDGHLANILNLPGKSSVLNFLPVLVVGILFGLAMDYEVFLVSRIREEFILSGDSKASIEKGVHDTGSAIIAAALIMISVFASFVFTNEIIIQSMGLALASGVFFDAFIVRMLIVPAAINVFGKYNWYLPKWLDKILPNLNIE</sequence>
<accession>A0A9Q3SW88</accession>
<dbReference type="Proteomes" id="UP000752647">
    <property type="component" value="Unassembled WGS sequence"/>
</dbReference>
<dbReference type="PANTHER" id="PTHR33406">
    <property type="entry name" value="MEMBRANE PROTEIN MJ1562-RELATED"/>
    <property type="match status" value="1"/>
</dbReference>
<keyword evidence="5 6" id="KW-0472">Membrane</keyword>
<feature type="transmembrane region" description="Helical" evidence="6">
    <location>
        <begin position="610"/>
        <end position="631"/>
    </location>
</feature>
<reference evidence="8" key="1">
    <citation type="submission" date="2021-05" db="EMBL/GenBank/DDBJ databases">
        <title>Pangenome of Leuconostoc gelidum warrants species status for Leuconostoc gelidum subsp. gasicomitatum.</title>
        <authorList>
            <person name="Johansson P."/>
            <person name="Sade E."/>
            <person name="Hultman J."/>
            <person name="Auvinen P."/>
            <person name="Bjorkroth J."/>
        </authorList>
    </citation>
    <scope>NUCLEOTIDE SEQUENCE</scope>
    <source>
        <strain evidence="8">A.21.4</strain>
    </source>
</reference>
<dbReference type="AlphaFoldDB" id="A0A9Q3SW88"/>
<dbReference type="InterPro" id="IPR000731">
    <property type="entry name" value="SSD"/>
</dbReference>
<evidence type="ECO:0000313" key="8">
    <source>
        <dbReference type="EMBL" id="MBZ5962921.1"/>
    </source>
</evidence>
<evidence type="ECO:0000256" key="5">
    <source>
        <dbReference type="ARBA" id="ARBA00023136"/>
    </source>
</evidence>
<feature type="transmembrane region" description="Helical" evidence="6">
    <location>
        <begin position="347"/>
        <end position="368"/>
    </location>
</feature>
<feature type="transmembrane region" description="Helical" evidence="6">
    <location>
        <begin position="228"/>
        <end position="246"/>
    </location>
</feature>
<keyword evidence="4 6" id="KW-1133">Transmembrane helix</keyword>
<evidence type="ECO:0000256" key="6">
    <source>
        <dbReference type="SAM" id="Phobius"/>
    </source>
</evidence>
<feature type="transmembrane region" description="Helical" evidence="6">
    <location>
        <begin position="527"/>
        <end position="548"/>
    </location>
</feature>
<dbReference type="PANTHER" id="PTHR33406:SF13">
    <property type="entry name" value="MEMBRANE PROTEIN YDFJ"/>
    <property type="match status" value="1"/>
</dbReference>
<evidence type="ECO:0000259" key="7">
    <source>
        <dbReference type="PROSITE" id="PS50156"/>
    </source>
</evidence>
<proteinExistence type="predicted"/>
<feature type="transmembrane region" description="Helical" evidence="6">
    <location>
        <begin position="500"/>
        <end position="520"/>
    </location>
</feature>
<keyword evidence="3 6" id="KW-0812">Transmembrane</keyword>
<feature type="transmembrane region" description="Helical" evidence="6">
    <location>
        <begin position="198"/>
        <end position="216"/>
    </location>
</feature>
<dbReference type="SUPFAM" id="SSF82866">
    <property type="entry name" value="Multidrug efflux transporter AcrB transmembrane domain"/>
    <property type="match status" value="2"/>
</dbReference>
<dbReference type="Pfam" id="PF03176">
    <property type="entry name" value="MMPL"/>
    <property type="match status" value="2"/>
</dbReference>
<evidence type="ECO:0000256" key="3">
    <source>
        <dbReference type="ARBA" id="ARBA00022692"/>
    </source>
</evidence>